<dbReference type="EMBL" id="JBHTBR010000004">
    <property type="protein sequence ID" value="MFC7291539.1"/>
    <property type="molecule type" value="Genomic_DNA"/>
</dbReference>
<dbReference type="SUPFAM" id="SSF52833">
    <property type="entry name" value="Thioredoxin-like"/>
    <property type="match status" value="1"/>
</dbReference>
<keyword evidence="2" id="KW-1185">Reference proteome</keyword>
<dbReference type="Pfam" id="PF13899">
    <property type="entry name" value="Thioredoxin_7"/>
    <property type="match status" value="1"/>
</dbReference>
<dbReference type="Gene3D" id="3.40.30.10">
    <property type="entry name" value="Glutaredoxin"/>
    <property type="match status" value="1"/>
</dbReference>
<organism evidence="1 2">
    <name type="scientific">Hirschia litorea</name>
    <dbReference type="NCBI Taxonomy" id="1199156"/>
    <lineage>
        <taxon>Bacteria</taxon>
        <taxon>Pseudomonadati</taxon>
        <taxon>Pseudomonadota</taxon>
        <taxon>Alphaproteobacteria</taxon>
        <taxon>Hyphomonadales</taxon>
        <taxon>Hyphomonadaceae</taxon>
        <taxon>Hirschia</taxon>
    </lineage>
</organism>
<evidence type="ECO:0000313" key="1">
    <source>
        <dbReference type="EMBL" id="MFC7291539.1"/>
    </source>
</evidence>
<accession>A0ABW2IK61</accession>
<dbReference type="Proteomes" id="UP001596492">
    <property type="component" value="Unassembled WGS sequence"/>
</dbReference>
<comment type="caution">
    <text evidence="1">The sequence shown here is derived from an EMBL/GenBank/DDBJ whole genome shotgun (WGS) entry which is preliminary data.</text>
</comment>
<dbReference type="RefSeq" id="WP_382166770.1">
    <property type="nucleotide sequence ID" value="NZ_JBHTBR010000004.1"/>
</dbReference>
<protein>
    <submittedName>
        <fullName evidence="1">Thioredoxin family protein</fullName>
    </submittedName>
</protein>
<dbReference type="InterPro" id="IPR036249">
    <property type="entry name" value="Thioredoxin-like_sf"/>
</dbReference>
<gene>
    <name evidence="1" type="ORF">ACFQS8_07925</name>
</gene>
<sequence>MTQNLENIIISMPNAPFNETEDGAAKLETARQNSLSRNVPLLILFGANWCPDARLMSATLSHTDIHALLGLNFEIVQIDVGRYDRNQSLHAALGFDVLEGLPTIIVLSPGNEILNKNNVFAWRDARNIPTIDFVQSMLSLVS</sequence>
<evidence type="ECO:0000313" key="2">
    <source>
        <dbReference type="Proteomes" id="UP001596492"/>
    </source>
</evidence>
<proteinExistence type="predicted"/>
<name>A0ABW2IK61_9PROT</name>
<reference evidence="2" key="1">
    <citation type="journal article" date="2019" name="Int. J. Syst. Evol. Microbiol.">
        <title>The Global Catalogue of Microorganisms (GCM) 10K type strain sequencing project: providing services to taxonomists for standard genome sequencing and annotation.</title>
        <authorList>
            <consortium name="The Broad Institute Genomics Platform"/>
            <consortium name="The Broad Institute Genome Sequencing Center for Infectious Disease"/>
            <person name="Wu L."/>
            <person name="Ma J."/>
        </authorList>
    </citation>
    <scope>NUCLEOTIDE SEQUENCE [LARGE SCALE GENOMIC DNA]</scope>
    <source>
        <strain evidence="2">CCUG 51308</strain>
    </source>
</reference>